<evidence type="ECO:0000313" key="1">
    <source>
        <dbReference type="EMBL" id="RDX78740.1"/>
    </source>
</evidence>
<reference evidence="1" key="1">
    <citation type="submission" date="2018-05" db="EMBL/GenBank/DDBJ databases">
        <title>Draft genome of Mucuna pruriens seed.</title>
        <authorList>
            <person name="Nnadi N.E."/>
            <person name="Vos R."/>
            <person name="Hasami M.H."/>
            <person name="Devisetty U.K."/>
            <person name="Aguiy J.C."/>
        </authorList>
    </citation>
    <scope>NUCLEOTIDE SEQUENCE [LARGE SCALE GENOMIC DNA]</scope>
    <source>
        <strain evidence="1">JCA_2017</strain>
    </source>
</reference>
<dbReference type="Proteomes" id="UP000257109">
    <property type="component" value="Unassembled WGS sequence"/>
</dbReference>
<feature type="non-terminal residue" evidence="1">
    <location>
        <position position="275"/>
    </location>
</feature>
<gene>
    <name evidence="1" type="ORF">CR513_40938</name>
</gene>
<organism evidence="1 2">
    <name type="scientific">Mucuna pruriens</name>
    <name type="common">Velvet bean</name>
    <name type="synonym">Dolichos pruriens</name>
    <dbReference type="NCBI Taxonomy" id="157652"/>
    <lineage>
        <taxon>Eukaryota</taxon>
        <taxon>Viridiplantae</taxon>
        <taxon>Streptophyta</taxon>
        <taxon>Embryophyta</taxon>
        <taxon>Tracheophyta</taxon>
        <taxon>Spermatophyta</taxon>
        <taxon>Magnoliopsida</taxon>
        <taxon>eudicotyledons</taxon>
        <taxon>Gunneridae</taxon>
        <taxon>Pentapetalae</taxon>
        <taxon>rosids</taxon>
        <taxon>fabids</taxon>
        <taxon>Fabales</taxon>
        <taxon>Fabaceae</taxon>
        <taxon>Papilionoideae</taxon>
        <taxon>50 kb inversion clade</taxon>
        <taxon>NPAAA clade</taxon>
        <taxon>indigoferoid/millettioid clade</taxon>
        <taxon>Phaseoleae</taxon>
        <taxon>Mucuna</taxon>
    </lineage>
</organism>
<feature type="non-terminal residue" evidence="1">
    <location>
        <position position="1"/>
    </location>
</feature>
<keyword evidence="2" id="KW-1185">Reference proteome</keyword>
<protein>
    <submittedName>
        <fullName evidence="1">Uncharacterized protein</fullName>
    </submittedName>
</protein>
<dbReference type="EMBL" id="QJKJ01008764">
    <property type="protein sequence ID" value="RDX78740.1"/>
    <property type="molecule type" value="Genomic_DNA"/>
</dbReference>
<evidence type="ECO:0000313" key="2">
    <source>
        <dbReference type="Proteomes" id="UP000257109"/>
    </source>
</evidence>
<comment type="caution">
    <text evidence="1">The sequence shown here is derived from an EMBL/GenBank/DDBJ whole genome shotgun (WGS) entry which is preliminary data.</text>
</comment>
<name>A0A371FKL0_MUCPR</name>
<dbReference type="OrthoDB" id="1931495at2759"/>
<dbReference type="AlphaFoldDB" id="A0A371FKL0"/>
<accession>A0A371FKL0</accession>
<proteinExistence type="predicted"/>
<sequence>MESQGCRPCPHNQSLTHHHHCPHCPLRRHCHHCPLHNPHFQPNNFFKTQQHLTPLPHFAPLPLQMHPNSEPLHYHDQPTSSDAHRKHKLYLTVKGKWGRKRACQGKGSESLLNMVWTLDNDKKEHFHSFALHVSCASAVDHRRSPPSTAADRCHLPLIATIRRRLPLPAVDRCRKVLSQYPMIESRRLPLSLPLSAAVRCCLPPSDRCSLPQAHGSVKMAAASSVSQGSTGIVVENSAMVASRDSFVIQDRNMGQLIGKGHESRGLYYLSNNSST</sequence>